<dbReference type="Proteomes" id="UP000005013">
    <property type="component" value="Chromosome"/>
</dbReference>
<dbReference type="Gene3D" id="3.40.1360.10">
    <property type="match status" value="1"/>
</dbReference>
<dbReference type="OrthoDB" id="5324720at2"/>
<dbReference type="PATRIC" id="fig|1163745.3.peg.807"/>
<name>I0ES58_HELCM</name>
<dbReference type="EMBL" id="CP003481">
    <property type="protein sequence ID" value="AFI05777.1"/>
    <property type="molecule type" value="Genomic_DNA"/>
</dbReference>
<gene>
    <name evidence="1" type="ordered locus">HCD_03805</name>
</gene>
<sequence>MKRKIIYVEGESDKIFLMLLNKIKGLGIEHPYIIDCESNTKLSKKAEGIKEYLKAHDVYIIFDSDNNMDKTHEDIKKQLQEKPNREHRLSDEEFEKIKIFLLPKNDGKKHSPKYCELEHLLEKIAKQSENKACYEKFREHYDNLFNEIKEIKSIKKEQKTRSKYWLYPYIMLFVCLRRSFVPCGMTDLDSIATAAKILDDPKNVEILKKLFNFEAKELDPLIEFLKHDKSDKNH</sequence>
<dbReference type="RefSeq" id="WP_014659286.1">
    <property type="nucleotide sequence ID" value="NC_017735.1"/>
</dbReference>
<dbReference type="KEGG" id="hcm:HCD_03805"/>
<keyword evidence="2" id="KW-1185">Reference proteome</keyword>
<dbReference type="Pfam" id="PF11536">
    <property type="entry name" value="DUF3226"/>
    <property type="match status" value="1"/>
</dbReference>
<dbReference type="AlphaFoldDB" id="I0ES58"/>
<evidence type="ECO:0000313" key="1">
    <source>
        <dbReference type="EMBL" id="AFI05777.1"/>
    </source>
</evidence>
<reference evidence="1 2" key="1">
    <citation type="journal article" date="2013" name="PLoS ONE">
        <title>Sequence Divergence and Conservation in Genomes ofHelicobacter cetorum Strains from a Dolphin and a Whale.</title>
        <authorList>
            <person name="Kersulyte D."/>
            <person name="Rossi M."/>
            <person name="Berg D.E."/>
        </authorList>
    </citation>
    <scope>NUCLEOTIDE SEQUENCE [LARGE SCALE GENOMIC DNA]</scope>
    <source>
        <strain evidence="1 2">MIT 99-5656</strain>
    </source>
</reference>
<proteinExistence type="predicted"/>
<organism evidence="1 2">
    <name type="scientific">Helicobacter cetorum (strain ATCC BAA-540 / CCUG 52418 / MIT 99-5656)</name>
    <dbReference type="NCBI Taxonomy" id="1163745"/>
    <lineage>
        <taxon>Bacteria</taxon>
        <taxon>Pseudomonadati</taxon>
        <taxon>Campylobacterota</taxon>
        <taxon>Epsilonproteobacteria</taxon>
        <taxon>Campylobacterales</taxon>
        <taxon>Helicobacteraceae</taxon>
        <taxon>Helicobacter</taxon>
    </lineage>
</organism>
<dbReference type="STRING" id="1163745.HCD_03805"/>
<dbReference type="InterPro" id="IPR024508">
    <property type="entry name" value="DUF3226"/>
</dbReference>
<accession>I0ES58</accession>
<evidence type="ECO:0000313" key="2">
    <source>
        <dbReference type="Proteomes" id="UP000005013"/>
    </source>
</evidence>
<dbReference type="HOGENOM" id="CLU_106239_0_0_7"/>
<protein>
    <submittedName>
        <fullName evidence="1">Uncharacterized protein</fullName>
    </submittedName>
</protein>